<dbReference type="Proteomes" id="UP001054945">
    <property type="component" value="Unassembled WGS sequence"/>
</dbReference>
<keyword evidence="2" id="KW-1185">Reference proteome</keyword>
<name>A0AAV4X1R3_CAEEX</name>
<gene>
    <name evidence="1" type="ORF">CEXT_353901</name>
</gene>
<dbReference type="AlphaFoldDB" id="A0AAV4X1R3"/>
<dbReference type="EMBL" id="BPLR01017145">
    <property type="protein sequence ID" value="GIY89052.1"/>
    <property type="molecule type" value="Genomic_DNA"/>
</dbReference>
<reference evidence="1 2" key="1">
    <citation type="submission" date="2021-06" db="EMBL/GenBank/DDBJ databases">
        <title>Caerostris extrusa draft genome.</title>
        <authorList>
            <person name="Kono N."/>
            <person name="Arakawa K."/>
        </authorList>
    </citation>
    <scope>NUCLEOTIDE SEQUENCE [LARGE SCALE GENOMIC DNA]</scope>
</reference>
<proteinExistence type="predicted"/>
<organism evidence="1 2">
    <name type="scientific">Caerostris extrusa</name>
    <name type="common">Bark spider</name>
    <name type="synonym">Caerostris bankana</name>
    <dbReference type="NCBI Taxonomy" id="172846"/>
    <lineage>
        <taxon>Eukaryota</taxon>
        <taxon>Metazoa</taxon>
        <taxon>Ecdysozoa</taxon>
        <taxon>Arthropoda</taxon>
        <taxon>Chelicerata</taxon>
        <taxon>Arachnida</taxon>
        <taxon>Araneae</taxon>
        <taxon>Araneomorphae</taxon>
        <taxon>Entelegynae</taxon>
        <taxon>Araneoidea</taxon>
        <taxon>Araneidae</taxon>
        <taxon>Caerostris</taxon>
    </lineage>
</organism>
<protein>
    <submittedName>
        <fullName evidence="1">Uncharacterized protein</fullName>
    </submittedName>
</protein>
<accession>A0AAV4X1R3</accession>
<evidence type="ECO:0000313" key="1">
    <source>
        <dbReference type="EMBL" id="GIY89052.1"/>
    </source>
</evidence>
<comment type="caution">
    <text evidence="1">The sequence shown here is derived from an EMBL/GenBank/DDBJ whole genome shotgun (WGS) entry which is preliminary data.</text>
</comment>
<evidence type="ECO:0000313" key="2">
    <source>
        <dbReference type="Proteomes" id="UP001054945"/>
    </source>
</evidence>
<sequence>MITCFPDTDLKEIPLDSKRYLRGISRSRTREPGLLALPHVHHLRRGLDLGAAGKKEDELKTISDILIKRTISAQRSSPQRQWYSLCRIVKLIYKCQKSRREVVRRALFLRYYA</sequence>